<dbReference type="InterPro" id="IPR032808">
    <property type="entry name" value="DoxX"/>
</dbReference>
<reference evidence="8 9" key="1">
    <citation type="submission" date="2023-04" db="EMBL/GenBank/DDBJ databases">
        <title>A long-awaited taxogenomic arrangement of the family Halomonadaceae.</title>
        <authorList>
            <person name="De La Haba R."/>
            <person name="Chuvochina M."/>
            <person name="Wittouck S."/>
            <person name="Arahal D.R."/>
            <person name="Sanchez-Porro C."/>
            <person name="Hugenholtz P."/>
            <person name="Ventosa A."/>
        </authorList>
    </citation>
    <scope>NUCLEOTIDE SEQUENCE [LARGE SCALE GENOMIC DNA]</scope>
    <source>
        <strain evidence="8 9">DSM 22428</strain>
    </source>
</reference>
<dbReference type="Pfam" id="PF07681">
    <property type="entry name" value="DoxX"/>
    <property type="match status" value="1"/>
</dbReference>
<sequence>MKVLNFKNDALGKLLLRTALGFTVLLHGVAKVGDEATLAHIGDRLTLWHLPDWLCYAVFIGELVAPVLILLGAYVRMAALLIAIDLVAAIALFQLSHVFELGSGGGWRLEREAMWLFGALALVCLGGGRYGLRPD</sequence>
<keyword evidence="4 7" id="KW-0812">Transmembrane</keyword>
<feature type="transmembrane region" description="Helical" evidence="7">
    <location>
        <begin position="115"/>
        <end position="132"/>
    </location>
</feature>
<dbReference type="RefSeq" id="WP_251592269.1">
    <property type="nucleotide sequence ID" value="NZ_JAMLJI010000002.1"/>
</dbReference>
<keyword evidence="9" id="KW-1185">Reference proteome</keyword>
<feature type="transmembrane region" description="Helical" evidence="7">
    <location>
        <begin position="78"/>
        <end position="95"/>
    </location>
</feature>
<feature type="transmembrane region" description="Helical" evidence="7">
    <location>
        <begin position="53"/>
        <end position="71"/>
    </location>
</feature>
<feature type="transmembrane region" description="Helical" evidence="7">
    <location>
        <begin position="14"/>
        <end position="33"/>
    </location>
</feature>
<comment type="caution">
    <text evidence="8">The sequence shown here is derived from an EMBL/GenBank/DDBJ whole genome shotgun (WGS) entry which is preliminary data.</text>
</comment>
<keyword evidence="6 7" id="KW-0472">Membrane</keyword>
<accession>A0ABU1GST9</accession>
<dbReference type="InterPro" id="IPR051907">
    <property type="entry name" value="DoxX-like_oxidoreductase"/>
</dbReference>
<keyword evidence="5 7" id="KW-1133">Transmembrane helix</keyword>
<evidence type="ECO:0000256" key="5">
    <source>
        <dbReference type="ARBA" id="ARBA00022989"/>
    </source>
</evidence>
<evidence type="ECO:0000256" key="4">
    <source>
        <dbReference type="ARBA" id="ARBA00022692"/>
    </source>
</evidence>
<evidence type="ECO:0000256" key="6">
    <source>
        <dbReference type="ARBA" id="ARBA00023136"/>
    </source>
</evidence>
<name>A0ABU1GST9_9GAMM</name>
<evidence type="ECO:0000256" key="2">
    <source>
        <dbReference type="ARBA" id="ARBA00006679"/>
    </source>
</evidence>
<evidence type="ECO:0000256" key="7">
    <source>
        <dbReference type="SAM" id="Phobius"/>
    </source>
</evidence>
<gene>
    <name evidence="8" type="ORF">QC825_03180</name>
</gene>
<comment type="subcellular location">
    <subcellularLocation>
        <location evidence="1">Cell membrane</location>
        <topology evidence="1">Multi-pass membrane protein</topology>
    </subcellularLocation>
</comment>
<evidence type="ECO:0000256" key="3">
    <source>
        <dbReference type="ARBA" id="ARBA00022475"/>
    </source>
</evidence>
<comment type="similarity">
    <text evidence="2">Belongs to the DoxX family.</text>
</comment>
<evidence type="ECO:0000256" key="1">
    <source>
        <dbReference type="ARBA" id="ARBA00004651"/>
    </source>
</evidence>
<evidence type="ECO:0000313" key="8">
    <source>
        <dbReference type="EMBL" id="MDR5895080.1"/>
    </source>
</evidence>
<organism evidence="8 9">
    <name type="scientific">Larsenimonas suaedae</name>
    <dbReference type="NCBI Taxonomy" id="1851019"/>
    <lineage>
        <taxon>Bacteria</taxon>
        <taxon>Pseudomonadati</taxon>
        <taxon>Pseudomonadota</taxon>
        <taxon>Gammaproteobacteria</taxon>
        <taxon>Oceanospirillales</taxon>
        <taxon>Halomonadaceae</taxon>
        <taxon>Larsenimonas</taxon>
    </lineage>
</organism>
<protein>
    <submittedName>
        <fullName evidence="8">DoxX family protein</fullName>
    </submittedName>
</protein>
<dbReference type="EMBL" id="JARWAO010000001">
    <property type="protein sequence ID" value="MDR5895080.1"/>
    <property type="molecule type" value="Genomic_DNA"/>
</dbReference>
<keyword evidence="3" id="KW-1003">Cell membrane</keyword>
<dbReference type="Proteomes" id="UP001269375">
    <property type="component" value="Unassembled WGS sequence"/>
</dbReference>
<dbReference type="PANTHER" id="PTHR33452">
    <property type="entry name" value="OXIDOREDUCTASE CATD-RELATED"/>
    <property type="match status" value="1"/>
</dbReference>
<evidence type="ECO:0000313" key="9">
    <source>
        <dbReference type="Proteomes" id="UP001269375"/>
    </source>
</evidence>
<proteinExistence type="inferred from homology"/>
<dbReference type="PANTHER" id="PTHR33452:SF1">
    <property type="entry name" value="INNER MEMBRANE PROTEIN YPHA-RELATED"/>
    <property type="match status" value="1"/>
</dbReference>